<evidence type="ECO:0000313" key="10">
    <source>
        <dbReference type="EMBL" id="ROT77567.1"/>
    </source>
</evidence>
<protein>
    <recommendedName>
        <fullName evidence="12">G-protein coupled receptor</fullName>
    </recommendedName>
</protein>
<dbReference type="InterPro" id="IPR000203">
    <property type="entry name" value="GPS"/>
</dbReference>
<dbReference type="Pfam" id="PF00002">
    <property type="entry name" value="7tm_2"/>
    <property type="match status" value="1"/>
</dbReference>
<feature type="transmembrane region" description="Helical" evidence="7">
    <location>
        <begin position="826"/>
        <end position="847"/>
    </location>
</feature>
<dbReference type="STRING" id="6689.A0A423TM80"/>
<keyword evidence="11" id="KW-1185">Reference proteome</keyword>
<name>A0A423TM80_PENVA</name>
<proteinExistence type="predicted"/>
<feature type="region of interest" description="Disordered" evidence="6">
    <location>
        <begin position="901"/>
        <end position="929"/>
    </location>
</feature>
<evidence type="ECO:0000256" key="1">
    <source>
        <dbReference type="ARBA" id="ARBA00004141"/>
    </source>
</evidence>
<keyword evidence="3 7" id="KW-1133">Transmembrane helix</keyword>
<dbReference type="GO" id="GO:0005886">
    <property type="term" value="C:plasma membrane"/>
    <property type="evidence" value="ECO:0007669"/>
    <property type="project" value="TreeGrafter"/>
</dbReference>
<feature type="transmembrane region" description="Helical" evidence="7">
    <location>
        <begin position="638"/>
        <end position="660"/>
    </location>
</feature>
<reference evidence="10 11" key="2">
    <citation type="submission" date="2019-01" db="EMBL/GenBank/DDBJ databases">
        <title>The decoding of complex shrimp genome reveals the adaptation for benthos swimmer, frequently molting mechanism and breeding impact on genome.</title>
        <authorList>
            <person name="Sun Y."/>
            <person name="Gao Y."/>
            <person name="Yu Y."/>
        </authorList>
    </citation>
    <scope>NUCLEOTIDE SEQUENCE [LARGE SCALE GENOMIC DNA]</scope>
    <source>
        <tissue evidence="10">Muscle</tissue>
    </source>
</reference>
<dbReference type="SMART" id="SM00303">
    <property type="entry name" value="GPS"/>
    <property type="match status" value="1"/>
</dbReference>
<dbReference type="Pfam" id="PF01825">
    <property type="entry name" value="GPS"/>
    <property type="match status" value="1"/>
</dbReference>
<gene>
    <name evidence="10" type="ORF">C7M84_003807</name>
</gene>
<keyword evidence="5" id="KW-1015">Disulfide bond</keyword>
<feature type="transmembrane region" description="Helical" evidence="7">
    <location>
        <begin position="783"/>
        <end position="805"/>
    </location>
</feature>
<feature type="region of interest" description="Disordered" evidence="6">
    <location>
        <begin position="1"/>
        <end position="27"/>
    </location>
</feature>
<feature type="transmembrane region" description="Helical" evidence="7">
    <location>
        <begin position="705"/>
        <end position="723"/>
    </location>
</feature>
<evidence type="ECO:0000259" key="9">
    <source>
        <dbReference type="PROSITE" id="PS50261"/>
    </source>
</evidence>
<dbReference type="GO" id="GO:0004930">
    <property type="term" value="F:G protein-coupled receptor activity"/>
    <property type="evidence" value="ECO:0007669"/>
    <property type="project" value="InterPro"/>
</dbReference>
<reference evidence="10 11" key="1">
    <citation type="submission" date="2018-04" db="EMBL/GenBank/DDBJ databases">
        <authorList>
            <person name="Zhang X."/>
            <person name="Yuan J."/>
            <person name="Li F."/>
            <person name="Xiang J."/>
        </authorList>
    </citation>
    <scope>NUCLEOTIDE SEQUENCE [LARGE SCALE GENOMIC DNA]</scope>
    <source>
        <tissue evidence="10">Muscle</tissue>
    </source>
</reference>
<dbReference type="PANTHER" id="PTHR12011:SF347">
    <property type="entry name" value="FI21270P1-RELATED"/>
    <property type="match status" value="1"/>
</dbReference>
<dbReference type="PANTHER" id="PTHR12011">
    <property type="entry name" value="ADHESION G-PROTEIN COUPLED RECEPTOR"/>
    <property type="match status" value="1"/>
</dbReference>
<evidence type="ECO:0000256" key="2">
    <source>
        <dbReference type="ARBA" id="ARBA00022692"/>
    </source>
</evidence>
<dbReference type="InterPro" id="IPR057244">
    <property type="entry name" value="GAIN_B"/>
</dbReference>
<dbReference type="SUPFAM" id="SSF49899">
    <property type="entry name" value="Concanavalin A-like lectins/glucanases"/>
    <property type="match status" value="1"/>
</dbReference>
<evidence type="ECO:0000256" key="6">
    <source>
        <dbReference type="SAM" id="MobiDB-lite"/>
    </source>
</evidence>
<dbReference type="InterPro" id="IPR013320">
    <property type="entry name" value="ConA-like_dom_sf"/>
</dbReference>
<dbReference type="Gene3D" id="2.60.220.50">
    <property type="match status" value="1"/>
</dbReference>
<accession>A0A423TM80</accession>
<dbReference type="OrthoDB" id="6432667at2759"/>
<evidence type="ECO:0000259" key="8">
    <source>
        <dbReference type="PROSITE" id="PS50221"/>
    </source>
</evidence>
<sequence>MRLKAKVSTDPSVPTSSTTTEPPITYPPHVSIQELLYETTTDMHAGSLEDFMVGANGEDEDKFEQTDGPFGFGYAVRVKADNQECLVKQNYESAGDCTKDPNICSKGFSISIWEKADFSYDIFWTINNLQNEPKRYVLSTGGDEQGHPGIAIYHQGISLVAIVSTGDEYWKLEVYGPFHNSTWNNIGILWSRPQGENGGLEMHVNHRRVGTVYKGMASTRKSPLNPSELMIGCHKDSDNQLYRGYNDAEFDELALWKRSLLDNETMFFLGGYEGEMSFIDPEEYQVMLEKTDLKDSSQLVAAFKVLSLMDVASRPENATEEEAMNNTLRLQNVMASLTNPENIKQDLGVDDWVQFLDIIHATSNLLDDDSEDTWRVMEAKGKAGATEVARDFEGFYLDLLDKVSLEGKTELDYTKTSENIAARCEKTRIRDFVAAPTYVSPDYNQMKSLYSDWDRPTDKIYVPTNMFTDERCLEREVSILTVLYDTYDDVAPNRVSARYGLRDHPPSMPNYLDSRVLSVRVRGVPELDSQGRVIPSSPQCAPDPDALWRNPLKIILEHKVKEKALRRMLFHDEEPTTKINFRHCVRWNDRYQMWDGDGCRVEETTTTYTRCSCRGFGSFAIMVEEIEPIVAPEIPEGLIMVIKIGYIFSMICLLLYVLIVGLSGDLKDQHHLVGLNMAGCLFLGDLMMLLMYFLPIHEGRHNCTIVGSLIHGFFLAAGGWMAMMGHTAFKTITAGVIGGKLRAYFFLSWGITISSIGVTYISFLRHLGTDPRCFISWTNEVKGVFFVPQLGFCMAAVFFVCIVFFNLHTSHLRTGSILADYRSFSIGSSVLALYFCTTWAIGCAALIRWEDDMPNLYPIFEILNSFTGLVLLLCIGFGSRRFRMSISGQYKKKRQMLNDYRNKNDDTQPLGSPEDQPRPISAASTVIAQ</sequence>
<feature type="compositionally biased region" description="Low complexity" evidence="6">
    <location>
        <begin position="8"/>
        <end position="23"/>
    </location>
</feature>
<dbReference type="PROSITE" id="PS50221">
    <property type="entry name" value="GAIN_B"/>
    <property type="match status" value="1"/>
</dbReference>
<dbReference type="Proteomes" id="UP000283509">
    <property type="component" value="Unassembled WGS sequence"/>
</dbReference>
<dbReference type="InterPro" id="IPR000832">
    <property type="entry name" value="GPCR_2_secretin-like"/>
</dbReference>
<keyword evidence="4 7" id="KW-0472">Membrane</keyword>
<feature type="transmembrane region" description="Helical" evidence="7">
    <location>
        <begin position="859"/>
        <end position="878"/>
    </location>
</feature>
<dbReference type="InterPro" id="IPR017981">
    <property type="entry name" value="GPCR_2-like_7TM"/>
</dbReference>
<evidence type="ECO:0000256" key="7">
    <source>
        <dbReference type="SAM" id="Phobius"/>
    </source>
</evidence>
<comment type="caution">
    <text evidence="10">The sequence shown here is derived from an EMBL/GenBank/DDBJ whole genome shotgun (WGS) entry which is preliminary data.</text>
</comment>
<evidence type="ECO:0000256" key="3">
    <source>
        <dbReference type="ARBA" id="ARBA00022989"/>
    </source>
</evidence>
<dbReference type="GO" id="GO:0007166">
    <property type="term" value="P:cell surface receptor signaling pathway"/>
    <property type="evidence" value="ECO:0007669"/>
    <property type="project" value="InterPro"/>
</dbReference>
<evidence type="ECO:0000313" key="11">
    <source>
        <dbReference type="Proteomes" id="UP000283509"/>
    </source>
</evidence>
<keyword evidence="2 7" id="KW-0812">Transmembrane</keyword>
<evidence type="ECO:0008006" key="12">
    <source>
        <dbReference type="Google" id="ProtNLM"/>
    </source>
</evidence>
<dbReference type="PROSITE" id="PS50261">
    <property type="entry name" value="G_PROTEIN_RECEP_F2_4"/>
    <property type="match status" value="1"/>
</dbReference>
<dbReference type="CDD" id="cd13952">
    <property type="entry name" value="7tm_classB"/>
    <property type="match status" value="1"/>
</dbReference>
<dbReference type="AlphaFoldDB" id="A0A423TM80"/>
<comment type="subcellular location">
    <subcellularLocation>
        <location evidence="1">Membrane</location>
        <topology evidence="1">Multi-pass membrane protein</topology>
    </subcellularLocation>
</comment>
<dbReference type="InterPro" id="IPR046338">
    <property type="entry name" value="GAIN_dom_sf"/>
</dbReference>
<dbReference type="Gene3D" id="2.60.120.200">
    <property type="match status" value="1"/>
</dbReference>
<organism evidence="10 11">
    <name type="scientific">Penaeus vannamei</name>
    <name type="common">Whiteleg shrimp</name>
    <name type="synonym">Litopenaeus vannamei</name>
    <dbReference type="NCBI Taxonomy" id="6689"/>
    <lineage>
        <taxon>Eukaryota</taxon>
        <taxon>Metazoa</taxon>
        <taxon>Ecdysozoa</taxon>
        <taxon>Arthropoda</taxon>
        <taxon>Crustacea</taxon>
        <taxon>Multicrustacea</taxon>
        <taxon>Malacostraca</taxon>
        <taxon>Eumalacostraca</taxon>
        <taxon>Eucarida</taxon>
        <taxon>Decapoda</taxon>
        <taxon>Dendrobranchiata</taxon>
        <taxon>Penaeoidea</taxon>
        <taxon>Penaeidae</taxon>
        <taxon>Penaeus</taxon>
    </lineage>
</organism>
<evidence type="ECO:0000256" key="4">
    <source>
        <dbReference type="ARBA" id="ARBA00023136"/>
    </source>
</evidence>
<feature type="transmembrane region" description="Helical" evidence="7">
    <location>
        <begin position="744"/>
        <end position="763"/>
    </location>
</feature>
<dbReference type="EMBL" id="QCYY01001511">
    <property type="protein sequence ID" value="ROT77567.1"/>
    <property type="molecule type" value="Genomic_DNA"/>
</dbReference>
<feature type="domain" description="G-protein coupled receptors family 2 profile 2" evidence="9">
    <location>
        <begin position="638"/>
        <end position="879"/>
    </location>
</feature>
<evidence type="ECO:0000256" key="5">
    <source>
        <dbReference type="ARBA" id="ARBA00023157"/>
    </source>
</evidence>
<feature type="domain" description="GAIN-B" evidence="8">
    <location>
        <begin position="435"/>
        <end position="629"/>
    </location>
</feature>
<dbReference type="Gene3D" id="1.20.1070.10">
    <property type="entry name" value="Rhodopsin 7-helix transmembrane proteins"/>
    <property type="match status" value="1"/>
</dbReference>
<feature type="transmembrane region" description="Helical" evidence="7">
    <location>
        <begin position="672"/>
        <end position="693"/>
    </location>
</feature>